<keyword evidence="2" id="KW-1185">Reference proteome</keyword>
<dbReference type="EMBL" id="FCOI02000046">
    <property type="protein sequence ID" value="SAK95948.1"/>
    <property type="molecule type" value="Genomic_DNA"/>
</dbReference>
<protein>
    <submittedName>
        <fullName evidence="1">Uncharacterized protein</fullName>
    </submittedName>
</protein>
<dbReference type="AlphaFoldDB" id="A0A158DMW1"/>
<evidence type="ECO:0000313" key="2">
    <source>
        <dbReference type="Proteomes" id="UP000054624"/>
    </source>
</evidence>
<reference evidence="2" key="1">
    <citation type="submission" date="2016-01" db="EMBL/GenBank/DDBJ databases">
        <authorList>
            <person name="Peeters Charlotte."/>
        </authorList>
    </citation>
    <scope>NUCLEOTIDE SEQUENCE [LARGE SCALE GENOMIC DNA]</scope>
</reference>
<sequence length="77" mass="8241">MSKLQRYLVNLLVLLDEAGNTLTGGSPNETISSRAGKAAEKGKPWGCVLCRLLNCIQKDHCKIAMAVTIGEDAVLPD</sequence>
<dbReference type="RefSeq" id="WP_061164753.1">
    <property type="nucleotide sequence ID" value="NZ_FCOI02000046.1"/>
</dbReference>
<dbReference type="STRING" id="1777137.AWB76_07225"/>
<name>A0A158DMW1_9BURK</name>
<organism evidence="1 2">
    <name type="scientific">Caballeronia temeraria</name>
    <dbReference type="NCBI Taxonomy" id="1777137"/>
    <lineage>
        <taxon>Bacteria</taxon>
        <taxon>Pseudomonadati</taxon>
        <taxon>Pseudomonadota</taxon>
        <taxon>Betaproteobacteria</taxon>
        <taxon>Burkholderiales</taxon>
        <taxon>Burkholderiaceae</taxon>
        <taxon>Caballeronia</taxon>
    </lineage>
</organism>
<evidence type="ECO:0000313" key="1">
    <source>
        <dbReference type="EMBL" id="SAK95948.1"/>
    </source>
</evidence>
<dbReference type="Proteomes" id="UP000054624">
    <property type="component" value="Unassembled WGS sequence"/>
</dbReference>
<dbReference type="OrthoDB" id="8451539at2"/>
<proteinExistence type="predicted"/>
<gene>
    <name evidence="1" type="ORF">AWB76_07225</name>
</gene>
<accession>A0A158DMW1</accession>